<dbReference type="Proteomes" id="UP000607397">
    <property type="component" value="Unassembled WGS sequence"/>
</dbReference>
<dbReference type="AlphaFoldDB" id="A0A8K2A9L0"/>
<dbReference type="SUPFAM" id="SSF52799">
    <property type="entry name" value="(Phosphotyrosine protein) phosphatases II"/>
    <property type="match status" value="1"/>
</dbReference>
<gene>
    <name evidence="2" type="ORF">GS597_17690</name>
</gene>
<evidence type="ECO:0000313" key="2">
    <source>
        <dbReference type="EMBL" id="NCJ08305.1"/>
    </source>
</evidence>
<proteinExistence type="predicted"/>
<dbReference type="Gene3D" id="3.90.190.10">
    <property type="entry name" value="Protein tyrosine phosphatase superfamily"/>
    <property type="match status" value="1"/>
</dbReference>
<organism evidence="2 3">
    <name type="scientific">Petrachloros mirabilis ULC683</name>
    <dbReference type="NCBI Taxonomy" id="2781853"/>
    <lineage>
        <taxon>Bacteria</taxon>
        <taxon>Bacillati</taxon>
        <taxon>Cyanobacteriota</taxon>
        <taxon>Cyanophyceae</taxon>
        <taxon>Synechococcales</taxon>
        <taxon>Petrachlorosaceae</taxon>
        <taxon>Petrachloros</taxon>
        <taxon>Petrachloros mirabilis</taxon>
    </lineage>
</organism>
<evidence type="ECO:0000313" key="3">
    <source>
        <dbReference type="Proteomes" id="UP000607397"/>
    </source>
</evidence>
<evidence type="ECO:0000259" key="1">
    <source>
        <dbReference type="Pfam" id="PF04273"/>
    </source>
</evidence>
<sequence>MTGDIKAIHPDYGSSGQPTTELLHQAATEGFKSVLNLRSAGEAGFWSEEAAAVTQELGLSYGQTPVSPLKENAVALKQALEMLGTLPKPVLIHCRGGNRATAVALIAIARQENLTLEQIQERAKALDIRLDQPQLQQFLNSQFGAINQ</sequence>
<comment type="caution">
    <text evidence="2">The sequence shown here is derived from an EMBL/GenBank/DDBJ whole genome shotgun (WGS) entry which is preliminary data.</text>
</comment>
<accession>A0A8K2A9L0</accession>
<dbReference type="GO" id="GO:0016787">
    <property type="term" value="F:hydrolase activity"/>
    <property type="evidence" value="ECO:0007669"/>
    <property type="project" value="InterPro"/>
</dbReference>
<reference evidence="2" key="1">
    <citation type="submission" date="2019-12" db="EMBL/GenBank/DDBJ databases">
        <title>High-Quality draft genome sequences of three cyanobacteria isolated from the limestone walls of the Old Cathedral of Coimbra.</title>
        <authorList>
            <person name="Tiago I."/>
            <person name="Soares F."/>
            <person name="Portugal A."/>
        </authorList>
    </citation>
    <scope>NUCLEOTIDE SEQUENCE [LARGE SCALE GENOMIC DNA]</scope>
    <source>
        <strain evidence="2">C</strain>
    </source>
</reference>
<dbReference type="InterPro" id="IPR029021">
    <property type="entry name" value="Prot-tyrosine_phosphatase-like"/>
</dbReference>
<dbReference type="RefSeq" id="WP_161826779.1">
    <property type="nucleotide sequence ID" value="NZ_WVIC01000047.1"/>
</dbReference>
<keyword evidence="3" id="KW-1185">Reference proteome</keyword>
<dbReference type="EMBL" id="WVIC01000047">
    <property type="protein sequence ID" value="NCJ08305.1"/>
    <property type="molecule type" value="Genomic_DNA"/>
</dbReference>
<name>A0A8K2A9L0_9CYAN</name>
<dbReference type="Pfam" id="PF04273">
    <property type="entry name" value="BLH_phosphatase"/>
    <property type="match status" value="1"/>
</dbReference>
<feature type="domain" description="Beta-lactamase hydrolase-like protein phosphatase-like" evidence="1">
    <location>
        <begin position="4"/>
        <end position="106"/>
    </location>
</feature>
<dbReference type="InterPro" id="IPR005939">
    <property type="entry name" value="BLH_phosphatase-like"/>
</dbReference>
<protein>
    <submittedName>
        <fullName evidence="2">Phosphatase</fullName>
    </submittedName>
</protein>